<evidence type="ECO:0000313" key="1">
    <source>
        <dbReference type="EMBL" id="RAL17905.1"/>
    </source>
</evidence>
<sequence length="124" mass="13745">MAQVYEGSCVLEVDGVEIDITKIDTKTVTGRKVVKTMNSQGRAKGYMQGIAEYTISVTAVEPEDGTFVDWDNIKNAKLTLYPLNKSDKRTSYLGCFSTEVGSSYTVDNESVRDIQLGALRKVYE</sequence>
<evidence type="ECO:0000313" key="2">
    <source>
        <dbReference type="Proteomes" id="UP000248689"/>
    </source>
</evidence>
<proteinExistence type="predicted"/>
<dbReference type="AlphaFoldDB" id="A0A328BWA1"/>
<dbReference type="Proteomes" id="UP000248689">
    <property type="component" value="Unassembled WGS sequence"/>
</dbReference>
<dbReference type="OrthoDB" id="5455158at2"/>
<keyword evidence="2" id="KW-1185">Reference proteome</keyword>
<gene>
    <name evidence="1" type="ORF">C5N92_10625</name>
</gene>
<reference evidence="2" key="1">
    <citation type="submission" date="2018-02" db="EMBL/GenBank/DDBJ databases">
        <title>Glaesserella australis sp. nov., isolated from the lungs of pigs.</title>
        <authorList>
            <person name="Turni C."/>
            <person name="Christensen H."/>
        </authorList>
    </citation>
    <scope>NUCLEOTIDE SEQUENCE [LARGE SCALE GENOMIC DNA]</scope>
    <source>
        <strain evidence="2">HS4635</strain>
    </source>
</reference>
<protein>
    <submittedName>
        <fullName evidence="1">Phage tail protein</fullName>
    </submittedName>
</protein>
<accession>A0A328BWA1</accession>
<dbReference type="EMBL" id="PTPX01000020">
    <property type="protein sequence ID" value="RAL17905.1"/>
    <property type="molecule type" value="Genomic_DNA"/>
</dbReference>
<organism evidence="1 2">
    <name type="scientific">Glaesserella australis</name>
    <dbReference type="NCBI Taxonomy" id="2094024"/>
    <lineage>
        <taxon>Bacteria</taxon>
        <taxon>Pseudomonadati</taxon>
        <taxon>Pseudomonadota</taxon>
        <taxon>Gammaproteobacteria</taxon>
        <taxon>Pasteurellales</taxon>
        <taxon>Pasteurellaceae</taxon>
        <taxon>Glaesserella</taxon>
    </lineage>
</organism>
<comment type="caution">
    <text evidence="1">The sequence shown here is derived from an EMBL/GenBank/DDBJ whole genome shotgun (WGS) entry which is preliminary data.</text>
</comment>
<name>A0A328BWA1_9PAST</name>
<dbReference type="RefSeq" id="WP_111750825.1">
    <property type="nucleotide sequence ID" value="NZ_PTPX01000020.1"/>
</dbReference>